<reference evidence="1 2" key="1">
    <citation type="journal article" date="2021" name="MBio">
        <title>A New Model Trypanosomatid, Novymonas esmeraldas: Genomic Perception of Its 'Candidatus Pandoraea novymonadis' Endosymbiont.</title>
        <authorList>
            <person name="Zakharova A."/>
            <person name="Saura A."/>
            <person name="Butenko A."/>
            <person name="Podesvova L."/>
            <person name="Warmusova S."/>
            <person name="Kostygov A.Y."/>
            <person name="Nenarokova A."/>
            <person name="Lukes J."/>
            <person name="Opperdoes F.R."/>
            <person name="Yurchenko V."/>
        </authorList>
    </citation>
    <scope>NUCLEOTIDE SEQUENCE [LARGE SCALE GENOMIC DNA]</scope>
    <source>
        <strain evidence="1 2">E262AT.01</strain>
    </source>
</reference>
<evidence type="ECO:0000313" key="2">
    <source>
        <dbReference type="Proteomes" id="UP001430356"/>
    </source>
</evidence>
<name>A0AAW0EYZ8_9TRYP</name>
<dbReference type="Proteomes" id="UP001430356">
    <property type="component" value="Unassembled WGS sequence"/>
</dbReference>
<sequence length="119" mass="12665">MRTTSVVRGAATPATDTAAGALSLERWWLFAGLVWSPVVASAGPASCRNACAAALARTTAESSRYAGDSRAWVSRHDQAQCLRHGGGEEERTLHHALWHAAWRPELLHEAAVFADAACA</sequence>
<keyword evidence="2" id="KW-1185">Reference proteome</keyword>
<evidence type="ECO:0008006" key="3">
    <source>
        <dbReference type="Google" id="ProtNLM"/>
    </source>
</evidence>
<proteinExistence type="predicted"/>
<comment type="caution">
    <text evidence="1">The sequence shown here is derived from an EMBL/GenBank/DDBJ whole genome shotgun (WGS) entry which is preliminary data.</text>
</comment>
<accession>A0AAW0EYZ8</accession>
<evidence type="ECO:0000313" key="1">
    <source>
        <dbReference type="EMBL" id="KAK7198048.1"/>
    </source>
</evidence>
<protein>
    <recommendedName>
        <fullName evidence="3">Secreted protein</fullName>
    </recommendedName>
</protein>
<gene>
    <name evidence="1" type="ORF">NESM_000760400</name>
</gene>
<organism evidence="1 2">
    <name type="scientific">Novymonas esmeraldas</name>
    <dbReference type="NCBI Taxonomy" id="1808958"/>
    <lineage>
        <taxon>Eukaryota</taxon>
        <taxon>Discoba</taxon>
        <taxon>Euglenozoa</taxon>
        <taxon>Kinetoplastea</taxon>
        <taxon>Metakinetoplastina</taxon>
        <taxon>Trypanosomatida</taxon>
        <taxon>Trypanosomatidae</taxon>
        <taxon>Novymonas</taxon>
    </lineage>
</organism>
<dbReference type="EMBL" id="JAECZO010000129">
    <property type="protein sequence ID" value="KAK7198048.1"/>
    <property type="molecule type" value="Genomic_DNA"/>
</dbReference>
<dbReference type="AlphaFoldDB" id="A0AAW0EYZ8"/>